<proteinExistence type="predicted"/>
<name>A0A348G1V2_9HYPH</name>
<evidence type="ECO:0000313" key="1">
    <source>
        <dbReference type="EMBL" id="BBF93535.1"/>
    </source>
</evidence>
<keyword evidence="2" id="KW-1185">Reference proteome</keyword>
<evidence type="ECO:0008006" key="3">
    <source>
        <dbReference type="Google" id="ProtNLM"/>
    </source>
</evidence>
<gene>
    <name evidence="1" type="ORF">BLTE_22200</name>
</gene>
<dbReference type="Pfam" id="PF04325">
    <property type="entry name" value="DUF465"/>
    <property type="match status" value="1"/>
</dbReference>
<dbReference type="Gene3D" id="6.10.280.50">
    <property type="match status" value="1"/>
</dbReference>
<dbReference type="InterPro" id="IPR007420">
    <property type="entry name" value="DUF465"/>
</dbReference>
<reference evidence="1 2" key="1">
    <citation type="submission" date="2018-08" db="EMBL/GenBank/DDBJ databases">
        <title>Complete genome sequencing of Blastochloris tepida GI.</title>
        <authorList>
            <person name="Tsukatani Y."/>
            <person name="Mori H."/>
        </authorList>
    </citation>
    <scope>NUCLEOTIDE SEQUENCE [LARGE SCALE GENOMIC DNA]</scope>
    <source>
        <strain evidence="1 2">GI</strain>
    </source>
</reference>
<dbReference type="EMBL" id="AP018907">
    <property type="protein sequence ID" value="BBF93535.1"/>
    <property type="molecule type" value="Genomic_DNA"/>
</dbReference>
<dbReference type="InterPro" id="IPR038444">
    <property type="entry name" value="DUF465_sf"/>
</dbReference>
<dbReference type="RefSeq" id="WP_126400466.1">
    <property type="nucleotide sequence ID" value="NZ_AP018907.1"/>
</dbReference>
<dbReference type="AlphaFoldDB" id="A0A348G1V2"/>
<organism evidence="1 2">
    <name type="scientific">Blastochloris tepida</name>
    <dbReference type="NCBI Taxonomy" id="2233851"/>
    <lineage>
        <taxon>Bacteria</taxon>
        <taxon>Pseudomonadati</taxon>
        <taxon>Pseudomonadota</taxon>
        <taxon>Alphaproteobacteria</taxon>
        <taxon>Hyphomicrobiales</taxon>
        <taxon>Blastochloridaceae</taxon>
        <taxon>Blastochloris</taxon>
    </lineage>
</organism>
<dbReference type="KEGG" id="blag:BLTE_22200"/>
<sequence length="82" mass="9415">MSHVRHELDEEFPADAETIRRLAGENAEFAALAERYHLVNGEIHRIETGEDPASDVRWEDLKKERLMLKDSIAKQITTLTKA</sequence>
<accession>A0A348G1V2</accession>
<dbReference type="OrthoDB" id="1263265at2"/>
<evidence type="ECO:0000313" key="2">
    <source>
        <dbReference type="Proteomes" id="UP000266934"/>
    </source>
</evidence>
<dbReference type="Proteomes" id="UP000266934">
    <property type="component" value="Chromosome"/>
</dbReference>
<protein>
    <recommendedName>
        <fullName evidence="3">DUF465 domain-containing protein</fullName>
    </recommendedName>
</protein>